<keyword evidence="1" id="KW-0808">Transferase</keyword>
<name>A0ACC7P7T9_9BACL</name>
<sequence length="396" mass="44261">MSETIQAHGGTLINRLVEGNAREELLQLAATLPVIAVNKWTISDIDLIAVGGFSPLTGFMEEKDYQSVVESMRLSSGLVWSIPITLAVEQKRAAMLEIGQQVALVGELDGVVYAILDIRSIYTADQQNEALKVFKTADSAHPGVQKLFSRPNTYIGGPIQVLNRPQPEKFEEFYFTPAETRQIFVSRGWKTVVGFQTRNPVHRAHEYIQKSAMEIVDGLFLNPLVGETKSDDISAEIRMESYLVLLDNYYPGNRAFLGVFPAAMRYAGPREAIFHAMVRKNYGCTHFIVGRDHAGVGDYYGTYEAQEIFRNFTQEELGITPLFFEHSFFCTKCGNMASSKTCPHDKAFHMHLSGTKVRAMLRDGICPPAEFTRPEVAQILIKGMKEMDASLSESQL</sequence>
<gene>
    <name evidence="1" type="primary">sat</name>
    <name evidence="1" type="ORF">ACI1P1_28895</name>
</gene>
<keyword evidence="2" id="KW-1185">Reference proteome</keyword>
<protein>
    <submittedName>
        <fullName evidence="1">Sulfate adenylyltransferase</fullName>
        <ecNumber evidence="1">2.7.7.4</ecNumber>
    </submittedName>
</protein>
<reference evidence="1" key="1">
    <citation type="submission" date="2024-12" db="EMBL/GenBank/DDBJ databases">
        <authorList>
            <person name="Wu N."/>
        </authorList>
    </citation>
    <scope>NUCLEOTIDE SEQUENCE</scope>
    <source>
        <strain evidence="1">P15</strain>
    </source>
</reference>
<dbReference type="EMBL" id="JBJURJ010000029">
    <property type="protein sequence ID" value="MFM9332319.1"/>
    <property type="molecule type" value="Genomic_DNA"/>
</dbReference>
<evidence type="ECO:0000313" key="2">
    <source>
        <dbReference type="Proteomes" id="UP001631969"/>
    </source>
</evidence>
<dbReference type="EC" id="2.7.7.4" evidence="1"/>
<comment type="caution">
    <text evidence="1">The sequence shown here is derived from an EMBL/GenBank/DDBJ whole genome shotgun (WGS) entry which is preliminary data.</text>
</comment>
<keyword evidence="1" id="KW-0548">Nucleotidyltransferase</keyword>
<accession>A0ACC7P7T9</accession>
<evidence type="ECO:0000313" key="1">
    <source>
        <dbReference type="EMBL" id="MFM9332319.1"/>
    </source>
</evidence>
<dbReference type="Proteomes" id="UP001631969">
    <property type="component" value="Unassembled WGS sequence"/>
</dbReference>
<proteinExistence type="predicted"/>
<organism evidence="1 2">
    <name type="scientific">Paenibacillus mesotrionivorans</name>
    <dbReference type="NCBI Taxonomy" id="3160968"/>
    <lineage>
        <taxon>Bacteria</taxon>
        <taxon>Bacillati</taxon>
        <taxon>Bacillota</taxon>
        <taxon>Bacilli</taxon>
        <taxon>Bacillales</taxon>
        <taxon>Paenibacillaceae</taxon>
        <taxon>Paenibacillus</taxon>
    </lineage>
</organism>